<evidence type="ECO:0000313" key="9">
    <source>
        <dbReference type="EMBL" id="KAL3362365.1"/>
    </source>
</evidence>
<keyword evidence="6" id="KW-0539">Nucleus</keyword>
<dbReference type="InterPro" id="IPR001471">
    <property type="entry name" value="AP2/ERF_dom"/>
</dbReference>
<organism evidence="9 10">
    <name type="scientific">Solanum stoloniferum</name>
    <dbReference type="NCBI Taxonomy" id="62892"/>
    <lineage>
        <taxon>Eukaryota</taxon>
        <taxon>Viridiplantae</taxon>
        <taxon>Streptophyta</taxon>
        <taxon>Embryophyta</taxon>
        <taxon>Tracheophyta</taxon>
        <taxon>Spermatophyta</taxon>
        <taxon>Magnoliopsida</taxon>
        <taxon>eudicotyledons</taxon>
        <taxon>Gunneridae</taxon>
        <taxon>Pentapetalae</taxon>
        <taxon>asterids</taxon>
        <taxon>lamiids</taxon>
        <taxon>Solanales</taxon>
        <taxon>Solanaceae</taxon>
        <taxon>Solanoideae</taxon>
        <taxon>Solaneae</taxon>
        <taxon>Solanum</taxon>
    </lineage>
</organism>
<evidence type="ECO:0000256" key="7">
    <source>
        <dbReference type="SAM" id="MobiDB-lite"/>
    </source>
</evidence>
<proteinExistence type="predicted"/>
<dbReference type="EMBL" id="JBJKTR010000008">
    <property type="protein sequence ID" value="KAL3362365.1"/>
    <property type="molecule type" value="Genomic_DNA"/>
</dbReference>
<dbReference type="GO" id="GO:0003677">
    <property type="term" value="F:DNA binding"/>
    <property type="evidence" value="ECO:0007669"/>
    <property type="project" value="UniProtKB-KW"/>
</dbReference>
<keyword evidence="2" id="KW-0936">Ethylene signaling pathway</keyword>
<evidence type="ECO:0000313" key="10">
    <source>
        <dbReference type="Proteomes" id="UP001627284"/>
    </source>
</evidence>
<evidence type="ECO:0000256" key="5">
    <source>
        <dbReference type="ARBA" id="ARBA00023163"/>
    </source>
</evidence>
<name>A0ABD2U1M6_9SOLN</name>
<protein>
    <recommendedName>
        <fullName evidence="8">AP2/ERF domain-containing protein</fullName>
    </recommendedName>
</protein>
<dbReference type="GO" id="GO:0005634">
    <property type="term" value="C:nucleus"/>
    <property type="evidence" value="ECO:0007669"/>
    <property type="project" value="UniProtKB-SubCell"/>
</dbReference>
<dbReference type="GO" id="GO:0009873">
    <property type="term" value="P:ethylene-activated signaling pathway"/>
    <property type="evidence" value="ECO:0007669"/>
    <property type="project" value="UniProtKB-KW"/>
</dbReference>
<evidence type="ECO:0000256" key="1">
    <source>
        <dbReference type="ARBA" id="ARBA00004123"/>
    </source>
</evidence>
<evidence type="ECO:0000256" key="6">
    <source>
        <dbReference type="ARBA" id="ARBA00023242"/>
    </source>
</evidence>
<dbReference type="PROSITE" id="PS51032">
    <property type="entry name" value="AP2_ERF"/>
    <property type="match status" value="4"/>
</dbReference>
<evidence type="ECO:0000259" key="8">
    <source>
        <dbReference type="PROSITE" id="PS51032"/>
    </source>
</evidence>
<feature type="compositionally biased region" description="Polar residues" evidence="7">
    <location>
        <begin position="431"/>
        <end position="452"/>
    </location>
</feature>
<comment type="subcellular location">
    <subcellularLocation>
        <location evidence="1">Nucleus</location>
    </subcellularLocation>
</comment>
<dbReference type="Proteomes" id="UP001627284">
    <property type="component" value="Unassembled WGS sequence"/>
</dbReference>
<evidence type="ECO:0000256" key="4">
    <source>
        <dbReference type="ARBA" id="ARBA00023125"/>
    </source>
</evidence>
<feature type="domain" description="AP2/ERF" evidence="8">
    <location>
        <begin position="366"/>
        <end position="426"/>
    </location>
</feature>
<dbReference type="InterPro" id="IPR016177">
    <property type="entry name" value="DNA-bd_dom_sf"/>
</dbReference>
<evidence type="ECO:0000256" key="2">
    <source>
        <dbReference type="ARBA" id="ARBA00022745"/>
    </source>
</evidence>
<dbReference type="PANTHER" id="PTHR31677:SF247">
    <property type="entry name" value="AP2_ERF DOMAIN-CONTAINING PROTEIN"/>
    <property type="match status" value="1"/>
</dbReference>
<keyword evidence="5" id="KW-0804">Transcription</keyword>
<keyword evidence="10" id="KW-1185">Reference proteome</keyword>
<feature type="domain" description="AP2/ERF" evidence="8">
    <location>
        <begin position="232"/>
        <end position="292"/>
    </location>
</feature>
<evidence type="ECO:0000256" key="3">
    <source>
        <dbReference type="ARBA" id="ARBA00023015"/>
    </source>
</evidence>
<keyword evidence="4" id="KW-0238">DNA-binding</keyword>
<feature type="domain" description="AP2/ERF" evidence="8">
    <location>
        <begin position="466"/>
        <end position="529"/>
    </location>
</feature>
<dbReference type="AlphaFoldDB" id="A0ABD2U1M6"/>
<feature type="region of interest" description="Disordered" evidence="7">
    <location>
        <begin position="417"/>
        <end position="457"/>
    </location>
</feature>
<feature type="domain" description="AP2/ERF" evidence="8">
    <location>
        <begin position="53"/>
        <end position="112"/>
    </location>
</feature>
<gene>
    <name evidence="9" type="ORF">AABB24_014979</name>
</gene>
<dbReference type="Gene3D" id="3.30.730.10">
    <property type="entry name" value="AP2/ERF domain"/>
    <property type="match status" value="4"/>
</dbReference>
<keyword evidence="3" id="KW-0805">Transcription regulation</keyword>
<accession>A0ABD2U1M6</accession>
<dbReference type="SUPFAM" id="SSF54171">
    <property type="entry name" value="DNA-binding domain"/>
    <property type="match status" value="4"/>
</dbReference>
<dbReference type="PANTHER" id="PTHR31677">
    <property type="entry name" value="AP2 DOMAIN CLASS TRANSCRIPTION FACTOR"/>
    <property type="match status" value="1"/>
</dbReference>
<reference evidence="9 10" key="1">
    <citation type="submission" date="2024-05" db="EMBL/GenBank/DDBJ databases">
        <title>De novo assembly of an allotetraploid wild potato.</title>
        <authorList>
            <person name="Hosaka A.J."/>
        </authorList>
    </citation>
    <scope>NUCLEOTIDE SEQUENCE [LARGE SCALE GENOMIC DNA]</scope>
    <source>
        <tissue evidence="9">Young leaves</tissue>
    </source>
</reference>
<dbReference type="CDD" id="cd00018">
    <property type="entry name" value="AP2"/>
    <property type="match status" value="1"/>
</dbReference>
<dbReference type="InterPro" id="IPR036955">
    <property type="entry name" value="AP2/ERF_dom_sf"/>
</dbReference>
<sequence>MRFFLIKGKAYYSFFQQNHMDSKKLVVNVKQGEKLEYDECNTSKNCNPKDKISLIGIRRQKNGRYAAVITDRIRHKKVWLGTFDTVEEASQAYFSKKSELENEKLSNQGNKKSKRIRETRSIVEIYKRGKYNSEKSEELVNVKQGNENVNCEVFQIESAGESEIDVVISNSFNGGTEQRIDSYEIGTVEEAFRIAKEGSKVFNLGLMANVCGTKSTDDCNNTTGCNPKVKVSLIGTRRQKNGRYTAVITNPFTHMRVRLGTFDTVEEASQAYFSKKSEFEKLSQQGNKQNIPKKNCDQIQQLESLSVVASLDTAASESGIAKRIDSQGEEPKSSKATSCVKANVYSVESSDECCITTSCDPKARISLTGIRRRKSGRYAAVITDPIKHKEVCLGTFDSIEEASHAYFSKKSEFEKLKQRGDKENKPKKNCDQIQQHESQSVSASLDTTTHDSGSAKRINSHKTTTHLIGAYRSKTAGRYRSEIKNPITKKKIWLGTFDSAEEASHAYQSKKLEFQKLVEAKQQQCTNEQRKSEKLVSVRQGHENVNCEPFHPESASGSPDIDVLFSNSSNEGTVRSIDSYQSNIFDLLSSKEVELQSNMLTESSAGKKQEGQEDDEDLWKGEWMQLPGDNRAVMFSLKLGLPIIDNYGYLLGEFCTLDDLSICVTEDDNHR</sequence>
<dbReference type="SMART" id="SM00380">
    <property type="entry name" value="AP2"/>
    <property type="match status" value="4"/>
</dbReference>
<feature type="compositionally biased region" description="Basic and acidic residues" evidence="7">
    <location>
        <begin position="417"/>
        <end position="430"/>
    </location>
</feature>
<comment type="caution">
    <text evidence="9">The sequence shown here is derived from an EMBL/GenBank/DDBJ whole genome shotgun (WGS) entry which is preliminary data.</text>
</comment>